<dbReference type="GO" id="GO:0016829">
    <property type="term" value="F:lyase activity"/>
    <property type="evidence" value="ECO:0007669"/>
    <property type="project" value="UniProtKB-KW"/>
</dbReference>
<organism evidence="1 2">
    <name type="scientific">Planomonospora corallina</name>
    <dbReference type="NCBI Taxonomy" id="1806052"/>
    <lineage>
        <taxon>Bacteria</taxon>
        <taxon>Bacillati</taxon>
        <taxon>Actinomycetota</taxon>
        <taxon>Actinomycetes</taxon>
        <taxon>Streptosporangiales</taxon>
        <taxon>Streptosporangiaceae</taxon>
        <taxon>Planomonospora</taxon>
    </lineage>
</organism>
<dbReference type="InterPro" id="IPR039556">
    <property type="entry name" value="ICL/PEPM"/>
</dbReference>
<dbReference type="RefSeq" id="WP_377286293.1">
    <property type="nucleotide sequence ID" value="NZ_JBHSBM010000011.1"/>
</dbReference>
<dbReference type="SUPFAM" id="SSF51621">
    <property type="entry name" value="Phosphoenolpyruvate/pyruvate domain"/>
    <property type="match status" value="1"/>
</dbReference>
<sequence>MTNLRDKAELFHSLHAREGRPLVLANAWDVASALIVEEAGAEAVATTSAGVAWSLGAPDGDRLDRDRAVDLVARIAAAVRVPVTADIESGFGDTPEEVGETVRRVIEAGAVGVNIEDTVRDGAASLRPVTEQAARLAAARAAADAAGVPLYINARVDVYLRGAGDPEARLAATLERAAAYREAGASGIFVIGATDPDTIAALAKGAGLPLNVFGGPGAPPVGELAALGAARISVGSDLAAAAYALARRAARELYGAGTYTALADGIEFGELNALLARGQG</sequence>
<dbReference type="Pfam" id="PF13714">
    <property type="entry name" value="PEP_mutase"/>
    <property type="match status" value="1"/>
</dbReference>
<gene>
    <name evidence="1" type="ORF">ACFOWE_07395</name>
</gene>
<comment type="caution">
    <text evidence="1">The sequence shown here is derived from an EMBL/GenBank/DDBJ whole genome shotgun (WGS) entry which is preliminary data.</text>
</comment>
<proteinExistence type="predicted"/>
<dbReference type="CDD" id="cd00377">
    <property type="entry name" value="ICL_PEPM"/>
    <property type="match status" value="1"/>
</dbReference>
<dbReference type="PANTHER" id="PTHR42905">
    <property type="entry name" value="PHOSPHOENOLPYRUVATE CARBOXYLASE"/>
    <property type="match status" value="1"/>
</dbReference>
<keyword evidence="2" id="KW-1185">Reference proteome</keyword>
<evidence type="ECO:0000313" key="1">
    <source>
        <dbReference type="EMBL" id="MFC4058114.1"/>
    </source>
</evidence>
<dbReference type="InterPro" id="IPR015813">
    <property type="entry name" value="Pyrv/PenolPyrv_kinase-like_dom"/>
</dbReference>
<reference evidence="2" key="1">
    <citation type="journal article" date="2019" name="Int. J. Syst. Evol. Microbiol.">
        <title>The Global Catalogue of Microorganisms (GCM) 10K type strain sequencing project: providing services to taxonomists for standard genome sequencing and annotation.</title>
        <authorList>
            <consortium name="The Broad Institute Genomics Platform"/>
            <consortium name="The Broad Institute Genome Sequencing Center for Infectious Disease"/>
            <person name="Wu L."/>
            <person name="Ma J."/>
        </authorList>
    </citation>
    <scope>NUCLEOTIDE SEQUENCE [LARGE SCALE GENOMIC DNA]</scope>
    <source>
        <strain evidence="2">TBRC 4489</strain>
    </source>
</reference>
<keyword evidence="1" id="KW-0456">Lyase</keyword>
<accession>A0ABV8I237</accession>
<dbReference type="EMBL" id="JBHSBM010000011">
    <property type="protein sequence ID" value="MFC4058114.1"/>
    <property type="molecule type" value="Genomic_DNA"/>
</dbReference>
<evidence type="ECO:0000313" key="2">
    <source>
        <dbReference type="Proteomes" id="UP001595850"/>
    </source>
</evidence>
<protein>
    <submittedName>
        <fullName evidence="1">Isocitrate lyase/phosphoenolpyruvate mutase family protein</fullName>
    </submittedName>
</protein>
<name>A0ABV8I237_9ACTN</name>
<dbReference type="InterPro" id="IPR040442">
    <property type="entry name" value="Pyrv_kinase-like_dom_sf"/>
</dbReference>
<dbReference type="Gene3D" id="3.20.20.60">
    <property type="entry name" value="Phosphoenolpyruvate-binding domains"/>
    <property type="match status" value="1"/>
</dbReference>
<dbReference type="Proteomes" id="UP001595850">
    <property type="component" value="Unassembled WGS sequence"/>
</dbReference>
<dbReference type="PANTHER" id="PTHR42905:SF16">
    <property type="entry name" value="CARBOXYPHOSPHONOENOLPYRUVATE PHOSPHONOMUTASE-LIKE PROTEIN (AFU_ORTHOLOGUE AFUA_5G07230)"/>
    <property type="match status" value="1"/>
</dbReference>